<sequence length="88" mass="10055">MVMVQEEGKIKLAKKDRLRESDSYCENALRIYTEPMPGTTVEESASGMMDISAIYEDVDEPENRSTKMGVMLYMVAMLEDMGRFAELF</sequence>
<gene>
    <name evidence="1" type="ORF">IFM89_012422</name>
</gene>
<reference evidence="1 2" key="1">
    <citation type="submission" date="2020-10" db="EMBL/GenBank/DDBJ databases">
        <title>The Coptis chinensis genome and diversification of protoberbering-type alkaloids.</title>
        <authorList>
            <person name="Wang B."/>
            <person name="Shu S."/>
            <person name="Song C."/>
            <person name="Liu Y."/>
        </authorList>
    </citation>
    <scope>NUCLEOTIDE SEQUENCE [LARGE SCALE GENOMIC DNA]</scope>
    <source>
        <strain evidence="1">HL-2020</strain>
        <tissue evidence="1">Leaf</tissue>
    </source>
</reference>
<dbReference type="PANTHER" id="PTHR46284">
    <property type="entry name" value="PROTEIN KINESIN LIGHT CHAIN-RELATED 3"/>
    <property type="match status" value="1"/>
</dbReference>
<proteinExistence type="predicted"/>
<accession>A0A835IB20</accession>
<dbReference type="AlphaFoldDB" id="A0A835IB20"/>
<evidence type="ECO:0000313" key="1">
    <source>
        <dbReference type="EMBL" id="KAF9613874.1"/>
    </source>
</evidence>
<dbReference type="OrthoDB" id="5986190at2759"/>
<name>A0A835IB20_9MAGN</name>
<dbReference type="PANTHER" id="PTHR46284:SF9">
    <property type="entry name" value="OS02G0109800 PROTEIN"/>
    <property type="match status" value="1"/>
</dbReference>
<organism evidence="1 2">
    <name type="scientific">Coptis chinensis</name>
    <dbReference type="NCBI Taxonomy" id="261450"/>
    <lineage>
        <taxon>Eukaryota</taxon>
        <taxon>Viridiplantae</taxon>
        <taxon>Streptophyta</taxon>
        <taxon>Embryophyta</taxon>
        <taxon>Tracheophyta</taxon>
        <taxon>Spermatophyta</taxon>
        <taxon>Magnoliopsida</taxon>
        <taxon>Ranunculales</taxon>
        <taxon>Ranunculaceae</taxon>
        <taxon>Coptidoideae</taxon>
        <taxon>Coptis</taxon>
    </lineage>
</organism>
<dbReference type="Proteomes" id="UP000631114">
    <property type="component" value="Unassembled WGS sequence"/>
</dbReference>
<keyword evidence="2" id="KW-1185">Reference proteome</keyword>
<dbReference type="EMBL" id="JADFTS010000003">
    <property type="protein sequence ID" value="KAF9613874.1"/>
    <property type="molecule type" value="Genomic_DNA"/>
</dbReference>
<comment type="caution">
    <text evidence="1">The sequence shown here is derived from an EMBL/GenBank/DDBJ whole genome shotgun (WGS) entry which is preliminary data.</text>
</comment>
<protein>
    <submittedName>
        <fullName evidence="1">Uncharacterized protein</fullName>
    </submittedName>
</protein>
<evidence type="ECO:0000313" key="2">
    <source>
        <dbReference type="Proteomes" id="UP000631114"/>
    </source>
</evidence>